<sequence length="152" mass="16643">MPPPSQPTRRTTRGLKSIVEVGPVASLARKARELDALDRQLRATLPNPMRDQVRLADLRDGRLVFLAPSSAWASRVRLYQTQILDAARAMGAMAFAVAVKVAPLPVEDEIPDLRKPLSASAARHLRTVAATLSDPTLRDLFLELASQAENQD</sequence>
<comment type="caution">
    <text evidence="1">The sequence shown here is derived from an EMBL/GenBank/DDBJ whole genome shotgun (WGS) entry which is preliminary data.</text>
</comment>
<name>A0A7X5ZI18_9GAMM</name>
<dbReference type="Proteomes" id="UP000490980">
    <property type="component" value="Unassembled WGS sequence"/>
</dbReference>
<dbReference type="Pfam" id="PF05258">
    <property type="entry name" value="DciA"/>
    <property type="match status" value="1"/>
</dbReference>
<dbReference type="RefSeq" id="WP_166947359.1">
    <property type="nucleotide sequence ID" value="NZ_CP077072.1"/>
</dbReference>
<reference evidence="1 2" key="1">
    <citation type="submission" date="2020-03" db="EMBL/GenBank/DDBJ databases">
        <authorList>
            <person name="Lai Q."/>
        </authorList>
    </citation>
    <scope>NUCLEOTIDE SEQUENCE [LARGE SCALE GENOMIC DNA]</scope>
    <source>
        <strain evidence="1 2">CCUG 25036</strain>
    </source>
</reference>
<keyword evidence="2" id="KW-1185">Reference proteome</keyword>
<evidence type="ECO:0000313" key="2">
    <source>
        <dbReference type="Proteomes" id="UP000490980"/>
    </source>
</evidence>
<protein>
    <submittedName>
        <fullName evidence="1">DUF721 domain-containing protein</fullName>
    </submittedName>
</protein>
<organism evidence="1 2">
    <name type="scientific">Luteibacter anthropi</name>
    <dbReference type="NCBI Taxonomy" id="564369"/>
    <lineage>
        <taxon>Bacteria</taxon>
        <taxon>Pseudomonadati</taxon>
        <taxon>Pseudomonadota</taxon>
        <taxon>Gammaproteobacteria</taxon>
        <taxon>Lysobacterales</taxon>
        <taxon>Rhodanobacteraceae</taxon>
        <taxon>Luteibacter</taxon>
    </lineage>
</organism>
<dbReference type="EMBL" id="JAARLZ010000004">
    <property type="protein sequence ID" value="NII06334.1"/>
    <property type="molecule type" value="Genomic_DNA"/>
</dbReference>
<proteinExistence type="predicted"/>
<evidence type="ECO:0000313" key="1">
    <source>
        <dbReference type="EMBL" id="NII06334.1"/>
    </source>
</evidence>
<dbReference type="AlphaFoldDB" id="A0A7X5ZI18"/>
<accession>A0A7X5ZI18</accession>
<gene>
    <name evidence="1" type="ORF">HBF25_08055</name>
</gene>
<dbReference type="InterPro" id="IPR007922">
    <property type="entry name" value="DciA-like"/>
</dbReference>